<dbReference type="Gene3D" id="3.40.50.11740">
    <property type="entry name" value="HypD, alpha/beta domain 2"/>
    <property type="match status" value="2"/>
</dbReference>
<evidence type="ECO:0000313" key="5">
    <source>
        <dbReference type="Proteomes" id="UP000007721"/>
    </source>
</evidence>
<reference evidence="4 5" key="1">
    <citation type="submission" date="2009-01" db="EMBL/GenBank/DDBJ databases">
        <title>Complete sequence of Geobacter sp. FRC-32.</title>
        <authorList>
            <consortium name="US DOE Joint Genome Institute"/>
            <person name="Lucas S."/>
            <person name="Copeland A."/>
            <person name="Lapidus A."/>
            <person name="Glavina del Rio T."/>
            <person name="Dalin E."/>
            <person name="Tice H."/>
            <person name="Bruce D."/>
            <person name="Goodwin L."/>
            <person name="Pitluck S."/>
            <person name="Saunders E."/>
            <person name="Brettin T."/>
            <person name="Detter J.C."/>
            <person name="Han C."/>
            <person name="Larimer F."/>
            <person name="Land M."/>
            <person name="Hauser L."/>
            <person name="Kyrpides N."/>
            <person name="Ovchinnikova G."/>
            <person name="Kostka J."/>
            <person name="Richardson P."/>
        </authorList>
    </citation>
    <scope>NUCLEOTIDE SEQUENCE [LARGE SCALE GENOMIC DNA]</scope>
    <source>
        <strain evidence="5">DSM 22248 / JCM 15807 / FRC-32</strain>
    </source>
</reference>
<dbReference type="RefSeq" id="WP_012648286.1">
    <property type="nucleotide sequence ID" value="NC_011979.1"/>
</dbReference>
<accession>B9M4A3</accession>
<evidence type="ECO:0000256" key="1">
    <source>
        <dbReference type="ARBA" id="ARBA00007888"/>
    </source>
</evidence>
<dbReference type="InterPro" id="IPR002780">
    <property type="entry name" value="Hyd_form_HypD"/>
</dbReference>
<dbReference type="OrthoDB" id="9770424at2"/>
<keyword evidence="3" id="KW-0408">Iron</keyword>
<dbReference type="Proteomes" id="UP000007721">
    <property type="component" value="Chromosome"/>
</dbReference>
<dbReference type="InterPro" id="IPR042244">
    <property type="entry name" value="HypD_2_sf"/>
</dbReference>
<dbReference type="Pfam" id="PF01924">
    <property type="entry name" value="HypD"/>
    <property type="match status" value="1"/>
</dbReference>
<dbReference type="eggNOG" id="COG0409">
    <property type="taxonomic scope" value="Bacteria"/>
</dbReference>
<evidence type="ECO:0000256" key="3">
    <source>
        <dbReference type="ARBA" id="ARBA00023004"/>
    </source>
</evidence>
<dbReference type="PANTHER" id="PTHR30149">
    <property type="entry name" value="HYDROGENASE PROTEIN ASSEMBLY PROTEIN HYPD"/>
    <property type="match status" value="1"/>
</dbReference>
<dbReference type="GO" id="GO:0005506">
    <property type="term" value="F:iron ion binding"/>
    <property type="evidence" value="ECO:0007669"/>
    <property type="project" value="TreeGrafter"/>
</dbReference>
<dbReference type="GO" id="GO:0070025">
    <property type="term" value="F:carbon monoxide binding"/>
    <property type="evidence" value="ECO:0007669"/>
    <property type="project" value="TreeGrafter"/>
</dbReference>
<keyword evidence="2" id="KW-0479">Metal-binding</keyword>
<dbReference type="Gene3D" id="6.10.20.100">
    <property type="match status" value="1"/>
</dbReference>
<dbReference type="InterPro" id="IPR042243">
    <property type="entry name" value="HypD_1"/>
</dbReference>
<dbReference type="EMBL" id="CP001390">
    <property type="protein sequence ID" value="ACM21558.1"/>
    <property type="molecule type" value="Genomic_DNA"/>
</dbReference>
<proteinExistence type="inferred from homology"/>
<keyword evidence="5" id="KW-1185">Reference proteome</keyword>
<comment type="similarity">
    <text evidence="1">Belongs to the HypD family.</text>
</comment>
<sequence>MNYVKLFGDKEIVNGYAERIEALTAGLEVPLTLMEVCGTHTMAISRFGIRSLLPPKVRLISGPGCPVCVTPNHYLDRAIALSRLPDVIIATFGDMMRVPGSSSSLMEERASGADIRIVNSPLDGVALAARNPDRKIIFPGIGFEATAPAVAASILMAARQKLDNYLVLAGHKTMPKAMEMLAAEPAAAIHGFICPAHVSAVIGTDAYLPLAERHHIPCVVTGFEPADIMQGVEMLIRQKIAGEANVENQYRRVVKRDGNSKAREVMSQVFTPCDCHWRGIGIIPGSGLKIRRSYARFDAEKVLPVKVEEQEEQKGCRCGDVLKGKIQPFDCPLFGMQCTPEGPVGPCMVSSEGSCAAYYNH</sequence>
<protein>
    <submittedName>
        <fullName evidence="4">Hydrogenase expression/formation protein HypD</fullName>
    </submittedName>
</protein>
<evidence type="ECO:0000256" key="2">
    <source>
        <dbReference type="ARBA" id="ARBA00022723"/>
    </source>
</evidence>
<gene>
    <name evidence="4" type="primary">hypD</name>
    <name evidence="4" type="ordered locus">Geob_3215</name>
</gene>
<evidence type="ECO:0000313" key="4">
    <source>
        <dbReference type="EMBL" id="ACM21558.1"/>
    </source>
</evidence>
<dbReference type="GO" id="GO:0051539">
    <property type="term" value="F:4 iron, 4 sulfur cluster binding"/>
    <property type="evidence" value="ECO:0007669"/>
    <property type="project" value="TreeGrafter"/>
</dbReference>
<dbReference type="STRING" id="316067.Geob_3215"/>
<organism evidence="4 5">
    <name type="scientific">Geotalea daltonii (strain DSM 22248 / JCM 15807 / FRC-32)</name>
    <name type="common">Geobacter daltonii</name>
    <dbReference type="NCBI Taxonomy" id="316067"/>
    <lineage>
        <taxon>Bacteria</taxon>
        <taxon>Pseudomonadati</taxon>
        <taxon>Thermodesulfobacteriota</taxon>
        <taxon>Desulfuromonadia</taxon>
        <taxon>Geobacterales</taxon>
        <taxon>Geobacteraceae</taxon>
        <taxon>Geotalea</taxon>
    </lineage>
</organism>
<dbReference type="AlphaFoldDB" id="B9M4A3"/>
<dbReference type="HOGENOM" id="CLU_048562_1_0_7"/>
<dbReference type="NCBIfam" id="TIGR00075">
    <property type="entry name" value="hypD"/>
    <property type="match status" value="1"/>
</dbReference>
<dbReference type="PANTHER" id="PTHR30149:SF0">
    <property type="entry name" value="HYDROGENASE MATURATION FACTOR HYPD"/>
    <property type="match status" value="1"/>
</dbReference>
<dbReference type="GO" id="GO:0051604">
    <property type="term" value="P:protein maturation"/>
    <property type="evidence" value="ECO:0007669"/>
    <property type="project" value="TreeGrafter"/>
</dbReference>
<dbReference type="PIRSF" id="PIRSF005622">
    <property type="entry name" value="Hydrgn_mat_hypD"/>
    <property type="match status" value="1"/>
</dbReference>
<dbReference type="KEGG" id="geo:Geob_3215"/>
<name>B9M4A3_GEODF</name>